<evidence type="ECO:0000256" key="1">
    <source>
        <dbReference type="SAM" id="MobiDB-lite"/>
    </source>
</evidence>
<dbReference type="Pfam" id="PF09709">
    <property type="entry name" value="Cas_Csd1"/>
    <property type="match status" value="1"/>
</dbReference>
<sequence>MLLHRLTEYAARAEADNALPPPYYRPKRIQWVLQLTEDGMAATLVDRRAAKGEKPMESPAPYAYRSGTMPPPCLMVDTAQYVLALPKQAPGKPVTERAVEEGRRRQGAYADLLLAWADTAPGDPYAEAVRTFVTTGVLQGLQAPEGMTAGDNIALMIDNTWLHRLPSVQDAWAAIVRSRKSGKGATGLCLVCGKDGELLGTIPESIKSGAIPTGGRGRDAQLVSINASAHGRGGALQLVNTPVCEGCGSRAMAALNLLLASETNRRRAADSVTVWWTQEPIDDLFAALDAATDAAVARLLDSLHEHPDPATAERIDPAGYYSLTLGLNNARAVVLNWLDIPVGRLRNHLGAWFEHHRVYDGWEQRYRYLPLWRLALAAGRWDDKANKYVSGSAPKGLEQELLRAALTRGPVPARLLPHLLQRIRADRRIDHPRIALLRLALHPNRKDHQVTAPADRLDTAQLDPGYLCGRAFAVLEAIQYAALPDVKATIGDKFFGTAMTAPAAVLKSLRLGANAHLKRLRRDNRPAHEALTRRLAEAFARFDPEQGVPVLLTTKQQALFVLGYEQQRAADFAARAARKKNKDEDKASVKSAEGAAPEAE</sequence>
<accession>A0A918ZZR3</accession>
<comment type="caution">
    <text evidence="2">The sequence shown here is derived from an EMBL/GenBank/DDBJ whole genome shotgun (WGS) entry which is preliminary data.</text>
</comment>
<evidence type="ECO:0000313" key="3">
    <source>
        <dbReference type="Proteomes" id="UP000641386"/>
    </source>
</evidence>
<organism evidence="2 3">
    <name type="scientific">Streptomyces spiralis</name>
    <dbReference type="NCBI Taxonomy" id="66376"/>
    <lineage>
        <taxon>Bacteria</taxon>
        <taxon>Bacillati</taxon>
        <taxon>Actinomycetota</taxon>
        <taxon>Actinomycetes</taxon>
        <taxon>Kitasatosporales</taxon>
        <taxon>Streptomycetaceae</taxon>
        <taxon>Streptomyces</taxon>
    </lineage>
</organism>
<evidence type="ECO:0000313" key="2">
    <source>
        <dbReference type="EMBL" id="GHE80360.1"/>
    </source>
</evidence>
<keyword evidence="3" id="KW-1185">Reference proteome</keyword>
<dbReference type="RefSeq" id="WP_189902058.1">
    <property type="nucleotide sequence ID" value="NZ_BNBC01000017.1"/>
</dbReference>
<gene>
    <name evidence="2" type="ORF">GCM10014715_39730</name>
</gene>
<dbReference type="EMBL" id="BNBC01000017">
    <property type="protein sequence ID" value="GHE80360.1"/>
    <property type="molecule type" value="Genomic_DNA"/>
</dbReference>
<dbReference type="InterPro" id="IPR010144">
    <property type="entry name" value="CRISPR-assoc_prot_Csd1-typ"/>
</dbReference>
<dbReference type="AlphaFoldDB" id="A0A918ZZR3"/>
<feature type="region of interest" description="Disordered" evidence="1">
    <location>
        <begin position="575"/>
        <end position="600"/>
    </location>
</feature>
<reference evidence="2" key="2">
    <citation type="submission" date="2020-09" db="EMBL/GenBank/DDBJ databases">
        <authorList>
            <person name="Sun Q."/>
            <person name="Ohkuma M."/>
        </authorList>
    </citation>
    <scope>NUCLEOTIDE SEQUENCE</scope>
    <source>
        <strain evidence="2">JCM 3302</strain>
    </source>
</reference>
<reference evidence="2" key="1">
    <citation type="journal article" date="2014" name="Int. J. Syst. Evol. Microbiol.">
        <title>Complete genome sequence of Corynebacterium casei LMG S-19264T (=DSM 44701T), isolated from a smear-ripened cheese.</title>
        <authorList>
            <consortium name="US DOE Joint Genome Institute (JGI-PGF)"/>
            <person name="Walter F."/>
            <person name="Albersmeier A."/>
            <person name="Kalinowski J."/>
            <person name="Ruckert C."/>
        </authorList>
    </citation>
    <scope>NUCLEOTIDE SEQUENCE</scope>
    <source>
        <strain evidence="2">JCM 3302</strain>
    </source>
</reference>
<proteinExistence type="predicted"/>
<dbReference type="Proteomes" id="UP000641386">
    <property type="component" value="Unassembled WGS sequence"/>
</dbReference>
<name>A0A918ZZR3_9ACTN</name>
<protein>
    <submittedName>
        <fullName evidence="2">CRISPR-associated Csd1 family protein</fullName>
    </submittedName>
</protein>
<dbReference type="NCBIfam" id="TIGR01863">
    <property type="entry name" value="cas_Csd1"/>
    <property type="match status" value="1"/>
</dbReference>